<proteinExistence type="predicted"/>
<evidence type="ECO:0000313" key="2">
    <source>
        <dbReference type="Proteomes" id="UP000315115"/>
    </source>
</evidence>
<dbReference type="Proteomes" id="UP000315115">
    <property type="component" value="Chromosome 2"/>
</dbReference>
<protein>
    <submittedName>
        <fullName evidence="1">Uncharacterized protein</fullName>
    </submittedName>
</protein>
<sequence length="53" mass="6132">MFDQQAGCVTIINYQYVDLTNLHFLNAQNAIPCTVNYILNVVTWLHNGKIYRS</sequence>
<dbReference type="AlphaFoldDB" id="A0A510IEV1"/>
<organism evidence="1 2">
    <name type="scientific">Vibrio rotiferianus</name>
    <dbReference type="NCBI Taxonomy" id="190895"/>
    <lineage>
        <taxon>Bacteria</taxon>
        <taxon>Pseudomonadati</taxon>
        <taxon>Pseudomonadota</taxon>
        <taxon>Gammaproteobacteria</taxon>
        <taxon>Vibrionales</taxon>
        <taxon>Vibrionaceae</taxon>
        <taxon>Vibrio</taxon>
    </lineage>
</organism>
<accession>A0A510IEV1</accession>
<dbReference type="EMBL" id="AP019799">
    <property type="protein sequence ID" value="BBL90780.1"/>
    <property type="molecule type" value="Genomic_DNA"/>
</dbReference>
<name>A0A510IEV1_9VIBR</name>
<reference evidence="2" key="1">
    <citation type="submission" date="2019-07" db="EMBL/GenBank/DDBJ databases">
        <title>Complete Genome Sequences of Vibrion rotiferianus strain AM7.</title>
        <authorList>
            <person name="Miyazaki K."/>
            <person name="Wiseschart A."/>
            <person name="Pootanakit K."/>
            <person name="Ishimori K."/>
            <person name="Kitahara K."/>
        </authorList>
    </citation>
    <scope>NUCLEOTIDE SEQUENCE [LARGE SCALE GENOMIC DNA]</scope>
    <source>
        <strain evidence="2">AM7</strain>
    </source>
</reference>
<evidence type="ECO:0000313" key="1">
    <source>
        <dbReference type="EMBL" id="BBL90780.1"/>
    </source>
</evidence>
<gene>
    <name evidence="1" type="ORF">VroAM7_34330</name>
</gene>